<name>A0ABS6YBW7_9BACT</name>
<proteinExistence type="predicted"/>
<evidence type="ECO:0000256" key="1">
    <source>
        <dbReference type="SAM" id="MobiDB-lite"/>
    </source>
</evidence>
<keyword evidence="2" id="KW-0732">Signal</keyword>
<sequence>MNKKSTMKMLLLAGLLCGAPSTMSAQTDTGSTSTTIYDFANFNDQKLLDLFASALEKGRKFPTTQELKDAGLYEELEFVRSHVRKREILSRQDRLVGDTYRERDLFMNIPAGAGSTIGGYPSKDFASDNFSMWNYTNLFGSWNHGLFQAPGSWVDAAHKNGTDILSGMKFFDTTGGRGGHATGWVGLIKTKNDNGEFKYTRPLIHLLQFLGMDGINYNFEASGYSDNDVVKFHQSLYKYAAEQDFKNFHIVIYTFSSSLTGYNSRALFGENNVKTTDLMLNYDASDFSYSMAQSVQEAKRVMGTAKGLYAGVWIVDMNRGWNRLNATGAEECGICLWGEHAQSRFWSYNTGGNAQERMTNYQMLLERGFSGGKRNPADRPGISRFGNNWEWSGTTPPLSTFAGLATWIPERSAINGKLPFSTYFNTGAGEVYTYKGKKTAGSWYNMSNQDIVPTYRWLVYDGNTTNVSDKVQPEFTYEDSYTGGSCLKLTGKASAPLTDIVLYKTNLTGTSGAIKAQVAIKTGKDTPADSKLSLIVRLKNSGEWKEFAVDGTTDKTWKEHTIALTGLNSTDVIDRIGLRVKNVDEQYKLLVGKLAIVDDFTATPQGVKDLTIQVKEENKSSLSVKATWALNSATEETVVYNDDANVDHFEVLYKNGENGDVTEIGRTSQWATYIGDIELKESDKPFIGVRSVSKDLKTYSPVEWKEIPRSTYASLPEKKDNPYGEPELDMAADGYKIAQKVRYIETFETIGGDQNINYRANGPQGGTNYVDATNHVLKVAQGTKVTLKFKGYEAQDHIDGNHDDLRWCMGKGWIDLNGDHVFTPVDIKQDPANGEQLFFLGQVRKGTYAQVQSPQSYEFTIPADAKVGKTRMRIVFSDAWFAGSLLPTGKFNKGFAIDFGVEITGTNQERPTPKSSRDEGKAEQPEGLSASTSITSFAGEASALVQTSKDLKFSNVEKAWIFGVDGSLVKVLDNPQQYEIKSLPKGIYLVKMLNNNVIRTQKVVIK</sequence>
<dbReference type="PANTHER" id="PTHR13246:SF1">
    <property type="entry name" value="CYTOSOLIC ENDO-BETA-N-ACETYLGLUCOSAMINIDASE"/>
    <property type="match status" value="1"/>
</dbReference>
<evidence type="ECO:0000313" key="5">
    <source>
        <dbReference type="EMBL" id="MBW4769046.1"/>
    </source>
</evidence>
<evidence type="ECO:0000259" key="3">
    <source>
        <dbReference type="Pfam" id="PF03644"/>
    </source>
</evidence>
<comment type="caution">
    <text evidence="5">The sequence shown here is derived from an EMBL/GenBank/DDBJ whole genome shotgun (WGS) entry which is preliminary data.</text>
</comment>
<dbReference type="NCBIfam" id="TIGR04183">
    <property type="entry name" value="Por_Secre_tail"/>
    <property type="match status" value="1"/>
</dbReference>
<accession>A0ABS6YBW7</accession>
<dbReference type="EMBL" id="JAHXCT010000003">
    <property type="protein sequence ID" value="MBW4769046.1"/>
    <property type="molecule type" value="Genomic_DNA"/>
</dbReference>
<keyword evidence="6" id="KW-1185">Reference proteome</keyword>
<dbReference type="Pfam" id="PF03644">
    <property type="entry name" value="Glyco_hydro_85"/>
    <property type="match status" value="1"/>
</dbReference>
<feature type="chain" id="PRO_5045914639" evidence="2">
    <location>
        <begin position="26"/>
        <end position="1006"/>
    </location>
</feature>
<protein>
    <submittedName>
        <fullName evidence="5">T9SS type A sorting domain-containing protein</fullName>
    </submittedName>
</protein>
<feature type="signal peptide" evidence="2">
    <location>
        <begin position="1"/>
        <end position="25"/>
    </location>
</feature>
<dbReference type="PANTHER" id="PTHR13246">
    <property type="entry name" value="ENDO BETA N-ACETYLGLUCOSAMINIDASE"/>
    <property type="match status" value="1"/>
</dbReference>
<reference evidence="5 6" key="1">
    <citation type="submission" date="2021-07" db="EMBL/GenBank/DDBJ databases">
        <title>Genomic diversity and antimicrobial resistance of Prevotella spp. isolated from chronic lung disease airways.</title>
        <authorList>
            <person name="Webb K.A."/>
            <person name="Olagoke O.S."/>
            <person name="Baird T."/>
            <person name="Neill J."/>
            <person name="Pham A."/>
            <person name="Wells T.J."/>
            <person name="Ramsay K.A."/>
            <person name="Bell S.C."/>
            <person name="Sarovich D.S."/>
            <person name="Price E.P."/>
        </authorList>
    </citation>
    <scope>NUCLEOTIDE SEQUENCE [LARGE SCALE GENOMIC DNA]</scope>
    <source>
        <strain evidence="5 6">SCHI0011.S.12</strain>
    </source>
</reference>
<evidence type="ECO:0000256" key="2">
    <source>
        <dbReference type="SAM" id="SignalP"/>
    </source>
</evidence>
<dbReference type="RefSeq" id="WP_219480479.1">
    <property type="nucleotide sequence ID" value="NZ_JAHXCT010000003.1"/>
</dbReference>
<dbReference type="InterPro" id="IPR045474">
    <property type="entry name" value="GEVED"/>
</dbReference>
<feature type="domain" description="GEVED" evidence="4">
    <location>
        <begin position="811"/>
        <end position="901"/>
    </location>
</feature>
<dbReference type="Pfam" id="PF20009">
    <property type="entry name" value="GEVED"/>
    <property type="match status" value="1"/>
</dbReference>
<gene>
    <name evidence="5" type="ORF">KZO38_04640</name>
</gene>
<dbReference type="Proteomes" id="UP000788426">
    <property type="component" value="Unassembled WGS sequence"/>
</dbReference>
<evidence type="ECO:0000313" key="6">
    <source>
        <dbReference type="Proteomes" id="UP000788426"/>
    </source>
</evidence>
<dbReference type="InterPro" id="IPR026444">
    <property type="entry name" value="Secre_tail"/>
</dbReference>
<organism evidence="5 6">
    <name type="scientific">Hoylesella nanceiensis</name>
    <dbReference type="NCBI Taxonomy" id="425941"/>
    <lineage>
        <taxon>Bacteria</taxon>
        <taxon>Pseudomonadati</taxon>
        <taxon>Bacteroidota</taxon>
        <taxon>Bacteroidia</taxon>
        <taxon>Bacteroidales</taxon>
        <taxon>Prevotellaceae</taxon>
        <taxon>Hoylesella</taxon>
    </lineage>
</organism>
<evidence type="ECO:0000259" key="4">
    <source>
        <dbReference type="Pfam" id="PF20009"/>
    </source>
</evidence>
<feature type="compositionally biased region" description="Basic and acidic residues" evidence="1">
    <location>
        <begin position="911"/>
        <end position="924"/>
    </location>
</feature>
<feature type="domain" description="Cytosolic endo-beta-N-acetylglucosaminidase TIM barrel" evidence="3">
    <location>
        <begin position="123"/>
        <end position="430"/>
    </location>
</feature>
<dbReference type="InterPro" id="IPR032979">
    <property type="entry name" value="ENGase"/>
</dbReference>
<dbReference type="InterPro" id="IPR005201">
    <property type="entry name" value="TIM_ENGase"/>
</dbReference>
<feature type="region of interest" description="Disordered" evidence="1">
    <location>
        <begin position="905"/>
        <end position="929"/>
    </location>
</feature>